<name>A0A7I8VNG1_9ANNE</name>
<dbReference type="EMBL" id="CAJFCJ010000007">
    <property type="protein sequence ID" value="CAD5117820.1"/>
    <property type="molecule type" value="Genomic_DNA"/>
</dbReference>
<keyword evidence="3" id="KW-1185">Reference proteome</keyword>
<organism evidence="2 3">
    <name type="scientific">Dimorphilus gyrociliatus</name>
    <dbReference type="NCBI Taxonomy" id="2664684"/>
    <lineage>
        <taxon>Eukaryota</taxon>
        <taxon>Metazoa</taxon>
        <taxon>Spiralia</taxon>
        <taxon>Lophotrochozoa</taxon>
        <taxon>Annelida</taxon>
        <taxon>Polychaeta</taxon>
        <taxon>Polychaeta incertae sedis</taxon>
        <taxon>Dinophilidae</taxon>
        <taxon>Dimorphilus</taxon>
    </lineage>
</organism>
<feature type="compositionally biased region" description="Polar residues" evidence="1">
    <location>
        <begin position="63"/>
        <end position="76"/>
    </location>
</feature>
<evidence type="ECO:0000256" key="1">
    <source>
        <dbReference type="SAM" id="MobiDB-lite"/>
    </source>
</evidence>
<gene>
    <name evidence="2" type="ORF">DGYR_LOCUS6305</name>
</gene>
<comment type="caution">
    <text evidence="2">The sequence shown here is derived from an EMBL/GenBank/DDBJ whole genome shotgun (WGS) entry which is preliminary data.</text>
</comment>
<reference evidence="2 3" key="1">
    <citation type="submission" date="2020-08" db="EMBL/GenBank/DDBJ databases">
        <authorList>
            <person name="Hejnol A."/>
        </authorList>
    </citation>
    <scope>NUCLEOTIDE SEQUENCE [LARGE SCALE GENOMIC DNA]</scope>
</reference>
<proteinExistence type="predicted"/>
<evidence type="ECO:0000313" key="3">
    <source>
        <dbReference type="Proteomes" id="UP000549394"/>
    </source>
</evidence>
<evidence type="ECO:0000313" key="2">
    <source>
        <dbReference type="EMBL" id="CAD5117820.1"/>
    </source>
</evidence>
<dbReference type="Proteomes" id="UP000549394">
    <property type="component" value="Unassembled WGS sequence"/>
</dbReference>
<dbReference type="AlphaFoldDB" id="A0A7I8VNG1"/>
<accession>A0A7I8VNG1</accession>
<feature type="region of interest" description="Disordered" evidence="1">
    <location>
        <begin position="59"/>
        <end position="97"/>
    </location>
</feature>
<sequence length="245" mass="28398">MTSLLPQVLSIRAANKHRPVSQDLVRRQEIFYGPQPGTVFTTGRSNTWFGRWYPSPSVLAKRNPQTPATSRWSTRQEPSKFPPAIKQRRKQKERPESSVIKLRMLDSDGNIQQAIEGRLQRMELTMTPCYCIAAPFRQRQTNELTNIFKMPFVQESNVTVKQFPADIYSRTETAKQDLSTNLRRLEKPRPRKFSIPESLLTSRSKTESNITTKLEGEKRSVHFNVHHEIREYEPSKPVAVSSLRF</sequence>
<protein>
    <submittedName>
        <fullName evidence="2">Uncharacterized protein</fullName>
    </submittedName>
</protein>